<gene>
    <name evidence="3" type="ORF">ACFO3F_08885</name>
</gene>
<evidence type="ECO:0000256" key="1">
    <source>
        <dbReference type="ARBA" id="ARBA00023236"/>
    </source>
</evidence>
<dbReference type="SUPFAM" id="SSF52540">
    <property type="entry name" value="P-loop containing nucleoside triphosphate hydrolases"/>
    <property type="match status" value="1"/>
</dbReference>
<dbReference type="Pfam" id="PF13304">
    <property type="entry name" value="AAA_21"/>
    <property type="match status" value="1"/>
</dbReference>
<dbReference type="InterPro" id="IPR003959">
    <property type="entry name" value="ATPase_AAA_core"/>
</dbReference>
<dbReference type="InterPro" id="IPR027417">
    <property type="entry name" value="P-loop_NTPase"/>
</dbReference>
<reference evidence="4" key="1">
    <citation type="journal article" date="2019" name="Int. J. Syst. Evol. Microbiol.">
        <title>The Global Catalogue of Microorganisms (GCM) 10K type strain sequencing project: providing services to taxonomists for standard genome sequencing and annotation.</title>
        <authorList>
            <consortium name="The Broad Institute Genomics Platform"/>
            <consortium name="The Broad Institute Genome Sequencing Center for Infectious Disease"/>
            <person name="Wu L."/>
            <person name="Ma J."/>
        </authorList>
    </citation>
    <scope>NUCLEOTIDE SEQUENCE [LARGE SCALE GENOMIC DNA]</scope>
    <source>
        <strain evidence="4">JCM 3369</strain>
    </source>
</reference>
<dbReference type="Proteomes" id="UP001595955">
    <property type="component" value="Unassembled WGS sequence"/>
</dbReference>
<evidence type="ECO:0000313" key="3">
    <source>
        <dbReference type="EMBL" id="MFC4555362.1"/>
    </source>
</evidence>
<dbReference type="EMBL" id="JBHSGF010000005">
    <property type="protein sequence ID" value="MFC4555362.1"/>
    <property type="molecule type" value="Genomic_DNA"/>
</dbReference>
<organism evidence="3 4">
    <name type="scientific">Georgenia faecalis</name>
    <dbReference type="NCBI Taxonomy" id="2483799"/>
    <lineage>
        <taxon>Bacteria</taxon>
        <taxon>Bacillati</taxon>
        <taxon>Actinomycetota</taxon>
        <taxon>Actinomycetes</taxon>
        <taxon>Micrococcales</taxon>
        <taxon>Bogoriellaceae</taxon>
        <taxon>Georgenia</taxon>
    </lineage>
</organism>
<keyword evidence="1" id="KW-0227">DNA damage</keyword>
<keyword evidence="4" id="KW-1185">Reference proteome</keyword>
<proteinExistence type="predicted"/>
<keyword evidence="1" id="KW-0742">SOS response</keyword>
<evidence type="ECO:0000313" key="4">
    <source>
        <dbReference type="Proteomes" id="UP001595955"/>
    </source>
</evidence>
<feature type="domain" description="ATPase AAA-type core" evidence="2">
    <location>
        <begin position="23"/>
        <end position="334"/>
    </location>
</feature>
<evidence type="ECO:0000259" key="2">
    <source>
        <dbReference type="Pfam" id="PF13304"/>
    </source>
</evidence>
<dbReference type="RefSeq" id="WP_122823815.1">
    <property type="nucleotide sequence ID" value="NZ_CP033325.1"/>
</dbReference>
<accession>A0ABV9D9B7</accession>
<dbReference type="Gene3D" id="3.40.50.300">
    <property type="entry name" value="P-loop containing nucleotide triphosphate hydrolases"/>
    <property type="match status" value="2"/>
</dbReference>
<comment type="caution">
    <text evidence="3">The sequence shown here is derived from an EMBL/GenBank/DDBJ whole genome shotgun (WGS) entry which is preliminary data.</text>
</comment>
<protein>
    <submittedName>
        <fullName evidence="3">AAA family ATPase</fullName>
    </submittedName>
</protein>
<dbReference type="PANTHER" id="PTHR32182:SF25">
    <property type="entry name" value="SLR1056 PROTEIN"/>
    <property type="match status" value="1"/>
</dbReference>
<dbReference type="PIRSF" id="PIRSF029347">
    <property type="entry name" value="RecF"/>
    <property type="match status" value="1"/>
</dbReference>
<sequence length="372" mass="39776">MITTVAVENYRSLKDVATTLGPLNVVTGANGSGKTSFYRALRLLAGFTRDGAISTLAREGGMRSALHAGPRDKGPVTLRMGFASDDYSYAIDLGLPQPSNPPVGFPRDPEIKTEAVWAGEVLRAGSLLADRRGPRVRARDAGGEWQTAKWTLGIHESLMSALADPTETPELFAVREQASRWRFYDHFRTDVDAPVRRPGLATYTPVLAASGDDLAGALLTIERLGDPVALHTAIGDAFEGSRLTLVEDDDGTCRIRLAQPGVLRPLTAPELSDGTLRFLLLAAALLSSRPPGLLVLNEPESSLRPSLMPALGALIAGAAERSQVVVVTHSPDLIRSLKAADARLIELVKSGGVTTIADQGLLDAPRWQWPAR</sequence>
<name>A0ABV9D9B7_9MICO</name>
<dbReference type="InterPro" id="IPR014555">
    <property type="entry name" value="RecF-like"/>
</dbReference>
<dbReference type="PANTHER" id="PTHR32182">
    <property type="entry name" value="DNA REPLICATION AND REPAIR PROTEIN RECF"/>
    <property type="match status" value="1"/>
</dbReference>